<keyword evidence="1" id="KW-1133">Transmembrane helix</keyword>
<sequence>MSSEHDARKGKYLYVGSLVLGGLLLAGLGVVAAFPFDLARGAIADRLGAALGAHVAIGSIERQEFLSFSPTLNFRDVTVRQPAWAGRGNMLDAQKIEARISILPLLVGRSPDIDRLVAHALSVNLVRDASGRANWGRRQSKEASGRDSGMALRKLIIHDARVTLRDEKRHLKLDGRLASDAKGLRVDARGQFHDAPATLALRGDPIASLETDARYPLHLDLKSPLLHLRASGHTQGALNLRAMTLDIRATSPNLAYLDDIIEAGLFGSRPINLKARVRHAQSSWFIDHMTGSIGRSRLDANAQIHKRNGRTKIEAVTHFSTFDFDDLSDAEGKAEARAREARIGPRVLPGTRINLSKIGPTDGTIEFRADRLLMSGSAFRSLSGRIRLEGKHLTVREIVAGMKSGRLTGEMDVDQRGGVAHPKLTLNLSVEGARLETVMGSPDATGPLRSHIRLVGTGDTIRDALGHADGRAGLIVQDGSVKKTVAVVLGQDLGKTLGLLLKNKKEMVPLRCLAIGFEAHDGILTPRTFLADTQISIGEGKGRISLASEAIALFIRGRTREPSGLRLKDPIVVSGTLSAPALGAAGKPPGSKVNTGSVLTAIGKSVGSALGLNGNGEDEQAPLPQKLDCGALARKVL</sequence>
<feature type="domain" description="AsmA" evidence="2">
    <location>
        <begin position="291"/>
        <end position="527"/>
    </location>
</feature>
<evidence type="ECO:0000313" key="3">
    <source>
        <dbReference type="EMBL" id="MCJ1962451.1"/>
    </source>
</evidence>
<dbReference type="RefSeq" id="WP_243802413.1">
    <property type="nucleotide sequence ID" value="NZ_JALHAT010000041.1"/>
</dbReference>
<keyword evidence="1" id="KW-0812">Transmembrane</keyword>
<dbReference type="Proteomes" id="UP001162802">
    <property type="component" value="Unassembled WGS sequence"/>
</dbReference>
<dbReference type="PANTHER" id="PTHR30441">
    <property type="entry name" value="DUF748 DOMAIN-CONTAINING PROTEIN"/>
    <property type="match status" value="1"/>
</dbReference>
<protein>
    <submittedName>
        <fullName evidence="3">AsmA family protein</fullName>
    </submittedName>
</protein>
<keyword evidence="4" id="KW-1185">Reference proteome</keyword>
<dbReference type="Pfam" id="PF05170">
    <property type="entry name" value="AsmA"/>
    <property type="match status" value="1"/>
</dbReference>
<dbReference type="InterPro" id="IPR007844">
    <property type="entry name" value="AsmA"/>
</dbReference>
<reference evidence="3" key="1">
    <citation type="submission" date="2022-03" db="EMBL/GenBank/DDBJ databases">
        <title>Identification of a novel bacterium isolated from mangrove sediments.</title>
        <authorList>
            <person name="Pan X."/>
        </authorList>
    </citation>
    <scope>NUCLEOTIDE SEQUENCE</scope>
    <source>
        <strain evidence="3">B2637</strain>
    </source>
</reference>
<evidence type="ECO:0000259" key="2">
    <source>
        <dbReference type="Pfam" id="PF05170"/>
    </source>
</evidence>
<gene>
    <name evidence="3" type="ORF">MTR65_17290</name>
</gene>
<dbReference type="PANTHER" id="PTHR30441:SF4">
    <property type="entry name" value="PROTEIN ASMA"/>
    <property type="match status" value="1"/>
</dbReference>
<name>A0ABT0AH07_9SPHN</name>
<organism evidence="3 4">
    <name type="scientific">Novosphingobium mangrovi</name>
    <name type="common">ex Hu et al. 2023</name>
    <dbReference type="NCBI Taxonomy" id="2930094"/>
    <lineage>
        <taxon>Bacteria</taxon>
        <taxon>Pseudomonadati</taxon>
        <taxon>Pseudomonadota</taxon>
        <taxon>Alphaproteobacteria</taxon>
        <taxon>Sphingomonadales</taxon>
        <taxon>Sphingomonadaceae</taxon>
        <taxon>Novosphingobium</taxon>
    </lineage>
</organism>
<comment type="caution">
    <text evidence="3">The sequence shown here is derived from an EMBL/GenBank/DDBJ whole genome shotgun (WGS) entry which is preliminary data.</text>
</comment>
<proteinExistence type="predicted"/>
<accession>A0ABT0AH07</accession>
<dbReference type="EMBL" id="JALHAT010000041">
    <property type="protein sequence ID" value="MCJ1962451.1"/>
    <property type="molecule type" value="Genomic_DNA"/>
</dbReference>
<dbReference type="InterPro" id="IPR052894">
    <property type="entry name" value="AsmA-related"/>
</dbReference>
<evidence type="ECO:0000313" key="4">
    <source>
        <dbReference type="Proteomes" id="UP001162802"/>
    </source>
</evidence>
<evidence type="ECO:0000256" key="1">
    <source>
        <dbReference type="SAM" id="Phobius"/>
    </source>
</evidence>
<keyword evidence="1" id="KW-0472">Membrane</keyword>
<feature type="transmembrane region" description="Helical" evidence="1">
    <location>
        <begin position="12"/>
        <end position="36"/>
    </location>
</feature>